<dbReference type="Proteomes" id="UP001189429">
    <property type="component" value="Unassembled WGS sequence"/>
</dbReference>
<feature type="non-terminal residue" evidence="1">
    <location>
        <position position="370"/>
    </location>
</feature>
<evidence type="ECO:0000313" key="1">
    <source>
        <dbReference type="EMBL" id="CAK0906387.1"/>
    </source>
</evidence>
<dbReference type="EMBL" id="CAUYUJ010021682">
    <property type="protein sequence ID" value="CAK0906387.1"/>
    <property type="molecule type" value="Genomic_DNA"/>
</dbReference>
<feature type="non-terminal residue" evidence="1">
    <location>
        <position position="1"/>
    </location>
</feature>
<gene>
    <name evidence="1" type="ORF">PCOR1329_LOCUS81716</name>
</gene>
<comment type="caution">
    <text evidence="1">The sequence shown here is derived from an EMBL/GenBank/DDBJ whole genome shotgun (WGS) entry which is preliminary data.</text>
</comment>
<organism evidence="1 2">
    <name type="scientific">Prorocentrum cordatum</name>
    <dbReference type="NCBI Taxonomy" id="2364126"/>
    <lineage>
        <taxon>Eukaryota</taxon>
        <taxon>Sar</taxon>
        <taxon>Alveolata</taxon>
        <taxon>Dinophyceae</taxon>
        <taxon>Prorocentrales</taxon>
        <taxon>Prorocentraceae</taxon>
        <taxon>Prorocentrum</taxon>
    </lineage>
</organism>
<sequence length="370" mass="39622">IEALGAPRIATLLVAPQAAPIVALRFGAFLAPCEAAGQSQQGRFHAGGASSDYGFNQRHSARGEFNQTSFSHESLLRASFEVPGLGPLEARARSGDPLDPPFWPTAVQLGLCRFLTLELSGVPNTCGPCQLRLGGPAHDRRLRHRAVAEIRARGSWTSDYAMKVHDAHSWVQQGQAPRSADISRRAEAAPSKLHAELERLAPPRTSFRGVAARARAKPLLELICGSANLAKAVYAAGWAAESWDYADGSGAGLLDDGLIELLVGRISRNDVVGLRVGLGCKTWSRARKNNGLGPPPLRDDVRAHGLEHLAAADAEKVSVANCLLANVLRLLVAAIEAEAPFSLENPRSSRLWLAPELLNLAHTAKAEWVQ</sequence>
<reference evidence="1" key="1">
    <citation type="submission" date="2023-10" db="EMBL/GenBank/DDBJ databases">
        <authorList>
            <person name="Chen Y."/>
            <person name="Shah S."/>
            <person name="Dougan E. K."/>
            <person name="Thang M."/>
            <person name="Chan C."/>
        </authorList>
    </citation>
    <scope>NUCLEOTIDE SEQUENCE [LARGE SCALE GENOMIC DNA]</scope>
</reference>
<proteinExistence type="predicted"/>
<protein>
    <submittedName>
        <fullName evidence="1">Uncharacterized protein</fullName>
    </submittedName>
</protein>
<evidence type="ECO:0000313" key="2">
    <source>
        <dbReference type="Proteomes" id="UP001189429"/>
    </source>
</evidence>
<name>A0ABN9Y1R5_9DINO</name>
<keyword evidence="2" id="KW-1185">Reference proteome</keyword>
<accession>A0ABN9Y1R5</accession>